<evidence type="ECO:0000256" key="2">
    <source>
        <dbReference type="ARBA" id="ARBA00022723"/>
    </source>
</evidence>
<evidence type="ECO:0000256" key="4">
    <source>
        <dbReference type="ARBA" id="ARBA00022840"/>
    </source>
</evidence>
<evidence type="ECO:0000313" key="8">
    <source>
        <dbReference type="Proteomes" id="UP000321638"/>
    </source>
</evidence>
<evidence type="ECO:0000256" key="5">
    <source>
        <dbReference type="ARBA" id="ARBA00022842"/>
    </source>
</evidence>
<evidence type="ECO:0000313" key="7">
    <source>
        <dbReference type="EMBL" id="TXL72237.1"/>
    </source>
</evidence>
<dbReference type="InterPro" id="IPR016185">
    <property type="entry name" value="PreATP-grasp_dom_sf"/>
</dbReference>
<dbReference type="InterPro" id="IPR005494">
    <property type="entry name" value="GSPS_pre-ATP-grasp-like_dom"/>
</dbReference>
<sequence length="376" mass="42435">MQREASPPRADWQQKLESIGLTYHHLDGLPYWTEDTRYRFRVSEIDALEAATEELHKLCLQAVDHVVTNQLWDRLAIPPAFGDYVSASWKRSDPTMVGRFDLAYDGWNPPKLLEYNADTPTALLEMAVAQWFWMKDVIIGADQFNSAHEKLIDAWKALGARMPAGSTLHFARSQDDPEDFATSEYLRDTCVQAGLATKTLRVEDIGWNGTVFTDLDEQPIDFLHKLYPWEWMVREAFGQHVLADRTGFLEPPWKMILSNKGILPILWQLFPDHPNLLPAYFDANGAGLGLRHVRKPLYSREGANVSLVGPGLGQKTEGSYGEEGYVYQAYSALPVNDGQHAVIGSWVIAGQPAGIGVREDPTPITHNLSRFVPHYF</sequence>
<name>A0A5C8PEP9_9HYPH</name>
<organism evidence="7 8">
    <name type="scientific">Vineibacter terrae</name>
    <dbReference type="NCBI Taxonomy" id="2586908"/>
    <lineage>
        <taxon>Bacteria</taxon>
        <taxon>Pseudomonadati</taxon>
        <taxon>Pseudomonadota</taxon>
        <taxon>Alphaproteobacteria</taxon>
        <taxon>Hyphomicrobiales</taxon>
        <taxon>Vineibacter</taxon>
    </lineage>
</organism>
<dbReference type="AlphaFoldDB" id="A0A5C8PEP9"/>
<proteinExistence type="predicted"/>
<evidence type="ECO:0000256" key="3">
    <source>
        <dbReference type="ARBA" id="ARBA00022741"/>
    </source>
</evidence>
<accession>A0A5C8PEP9</accession>
<keyword evidence="5" id="KW-0460">Magnesium</keyword>
<evidence type="ECO:0000256" key="1">
    <source>
        <dbReference type="ARBA" id="ARBA00022598"/>
    </source>
</evidence>
<keyword evidence="1" id="KW-0436">Ligase</keyword>
<dbReference type="EMBL" id="VDUZ01000035">
    <property type="protein sequence ID" value="TXL72237.1"/>
    <property type="molecule type" value="Genomic_DNA"/>
</dbReference>
<protein>
    <submittedName>
        <fullName evidence="7">Glutathionylspermidine synthase family protein</fullName>
    </submittedName>
</protein>
<dbReference type="Gene3D" id="3.30.1490.330">
    <property type="match status" value="1"/>
</dbReference>
<dbReference type="Pfam" id="PF03738">
    <property type="entry name" value="GSP_synth"/>
    <property type="match status" value="1"/>
</dbReference>
<feature type="domain" description="Glutathionylspermidine synthase pre-ATP-grasp-like" evidence="6">
    <location>
        <begin position="12"/>
        <end position="376"/>
    </location>
</feature>
<dbReference type="SUPFAM" id="SSF56059">
    <property type="entry name" value="Glutathione synthetase ATP-binding domain-like"/>
    <property type="match status" value="1"/>
</dbReference>
<dbReference type="Proteomes" id="UP000321638">
    <property type="component" value="Unassembled WGS sequence"/>
</dbReference>
<dbReference type="GO" id="GO:0005524">
    <property type="term" value="F:ATP binding"/>
    <property type="evidence" value="ECO:0007669"/>
    <property type="project" value="UniProtKB-KW"/>
</dbReference>
<keyword evidence="2" id="KW-0479">Metal-binding</keyword>
<comment type="caution">
    <text evidence="7">The sequence shown here is derived from an EMBL/GenBank/DDBJ whole genome shotgun (WGS) entry which is preliminary data.</text>
</comment>
<evidence type="ECO:0000259" key="6">
    <source>
        <dbReference type="Pfam" id="PF03738"/>
    </source>
</evidence>
<dbReference type="GO" id="GO:0046872">
    <property type="term" value="F:metal ion binding"/>
    <property type="evidence" value="ECO:0007669"/>
    <property type="project" value="UniProtKB-KW"/>
</dbReference>
<dbReference type="SUPFAM" id="SSF52440">
    <property type="entry name" value="PreATP-grasp domain"/>
    <property type="match status" value="1"/>
</dbReference>
<reference evidence="7 8" key="1">
    <citation type="submission" date="2019-06" db="EMBL/GenBank/DDBJ databases">
        <title>New taxonomy in bacterial strain CC-CFT640, isolated from vineyard.</title>
        <authorList>
            <person name="Lin S.-Y."/>
            <person name="Tsai C.-F."/>
            <person name="Young C.-C."/>
        </authorList>
    </citation>
    <scope>NUCLEOTIDE SEQUENCE [LARGE SCALE GENOMIC DNA]</scope>
    <source>
        <strain evidence="7 8">CC-CFT640</strain>
    </source>
</reference>
<dbReference type="OrthoDB" id="9765517at2"/>
<gene>
    <name evidence="7" type="ORF">FHP25_26790</name>
</gene>
<dbReference type="GO" id="GO:0016874">
    <property type="term" value="F:ligase activity"/>
    <property type="evidence" value="ECO:0007669"/>
    <property type="project" value="UniProtKB-KW"/>
</dbReference>
<keyword evidence="8" id="KW-1185">Reference proteome</keyword>
<dbReference type="RefSeq" id="WP_147850058.1">
    <property type="nucleotide sequence ID" value="NZ_VDUZ01000035.1"/>
</dbReference>
<keyword evidence="4" id="KW-0067">ATP-binding</keyword>
<keyword evidence="3" id="KW-0547">Nucleotide-binding</keyword>